<organism evidence="1 2">
    <name type="scientific">Bifidobacterium castoris</name>
    <dbReference type="NCBI Taxonomy" id="2306972"/>
    <lineage>
        <taxon>Bacteria</taxon>
        <taxon>Bacillati</taxon>
        <taxon>Actinomycetota</taxon>
        <taxon>Actinomycetes</taxon>
        <taxon>Bifidobacteriales</taxon>
        <taxon>Bifidobacteriaceae</taxon>
        <taxon>Bifidobacterium</taxon>
    </lineage>
</organism>
<keyword evidence="2" id="KW-1185">Reference proteome</keyword>
<sequence>MLHNDEESLLSAFASDTQLVELADQDDLGYFVTAGTIFHW</sequence>
<proteinExistence type="predicted"/>
<accession>A0A430F8Q1</accession>
<name>A0A430F8Q1_9BIFI</name>
<dbReference type="Proteomes" id="UP000288052">
    <property type="component" value="Unassembled WGS sequence"/>
</dbReference>
<reference evidence="1 2" key="1">
    <citation type="submission" date="2018-09" db="EMBL/GenBank/DDBJ databases">
        <title>Characterization of the phylogenetic diversity of five novel species belonging to the genus Bifidobacterium.</title>
        <authorList>
            <person name="Lugli G.A."/>
            <person name="Duranti S."/>
            <person name="Milani C."/>
        </authorList>
    </citation>
    <scope>NUCLEOTIDE SEQUENCE [LARGE SCALE GENOMIC DNA]</scope>
    <source>
        <strain evidence="1 2">2020B</strain>
    </source>
</reference>
<gene>
    <name evidence="1" type="ORF">D2E22_0630</name>
</gene>
<dbReference type="AlphaFoldDB" id="A0A430F8Q1"/>
<evidence type="ECO:0000313" key="1">
    <source>
        <dbReference type="EMBL" id="RSX49210.1"/>
    </source>
</evidence>
<dbReference type="RefSeq" id="WP_277600005.1">
    <property type="nucleotide sequence ID" value="NZ_QXGI01000002.1"/>
</dbReference>
<dbReference type="EMBL" id="QXGI01000002">
    <property type="protein sequence ID" value="RSX49210.1"/>
    <property type="molecule type" value="Genomic_DNA"/>
</dbReference>
<evidence type="ECO:0000313" key="2">
    <source>
        <dbReference type="Proteomes" id="UP000288052"/>
    </source>
</evidence>
<protein>
    <submittedName>
        <fullName evidence="1">Uncharacterized protein</fullName>
    </submittedName>
</protein>
<comment type="caution">
    <text evidence="1">The sequence shown here is derived from an EMBL/GenBank/DDBJ whole genome shotgun (WGS) entry which is preliminary data.</text>
</comment>